<accession>B8FIM8</accession>
<dbReference type="EMBL" id="CP001322">
    <property type="protein sequence ID" value="ACL04018.1"/>
    <property type="molecule type" value="Genomic_DNA"/>
</dbReference>
<dbReference type="KEGG" id="dal:Dalk_2325"/>
<organism evidence="2 3">
    <name type="scientific">Desulfatibacillum aliphaticivorans</name>
    <dbReference type="NCBI Taxonomy" id="218208"/>
    <lineage>
        <taxon>Bacteria</taxon>
        <taxon>Pseudomonadati</taxon>
        <taxon>Thermodesulfobacteriota</taxon>
        <taxon>Desulfobacteria</taxon>
        <taxon>Desulfobacterales</taxon>
        <taxon>Desulfatibacillaceae</taxon>
        <taxon>Desulfatibacillum</taxon>
    </lineage>
</organism>
<dbReference type="Pfam" id="PF25948">
    <property type="entry name" value="DUF7986"/>
    <property type="match status" value="1"/>
</dbReference>
<evidence type="ECO:0000313" key="3">
    <source>
        <dbReference type="Proteomes" id="UP000000739"/>
    </source>
</evidence>
<dbReference type="RefSeq" id="WP_015947092.1">
    <property type="nucleotide sequence ID" value="NC_011768.1"/>
</dbReference>
<gene>
    <name evidence="2" type="ordered locus">Dalk_2325</name>
</gene>
<keyword evidence="3" id="KW-1185">Reference proteome</keyword>
<dbReference type="HOGENOM" id="CLU_1281478_0_0_7"/>
<evidence type="ECO:0000313" key="2">
    <source>
        <dbReference type="EMBL" id="ACL04018.1"/>
    </source>
</evidence>
<dbReference type="AlphaFoldDB" id="B8FIM8"/>
<dbReference type="Proteomes" id="UP000000739">
    <property type="component" value="Chromosome"/>
</dbReference>
<sequence length="220" mass="25333">MIPEDLEKTVKEYKRVWPIVTQLHGEISGLAKKDFFMACGKRLGMLVKHDGRKTVVFDHELESDVFQDYLIYMHRPRGMSLVRQMLNLNRHPQGSDERSLLEAMVQARFSMFWVKELVSPAGFVGLDLLTGEECFILDRSITKQDAQGLVIGLRIFPYLGVWMHTGASLVMGRLDDPSEVKPQEKPLSEKEERALNEDAVSRLQEMLREAMEQEDGPDYY</sequence>
<feature type="region of interest" description="Disordered" evidence="1">
    <location>
        <begin position="176"/>
        <end position="195"/>
    </location>
</feature>
<evidence type="ECO:0000256" key="1">
    <source>
        <dbReference type="SAM" id="MobiDB-lite"/>
    </source>
</evidence>
<reference evidence="2 3" key="1">
    <citation type="journal article" date="2012" name="Environ. Microbiol.">
        <title>The genome sequence of Desulfatibacillum alkenivorans AK-01: a blueprint for anaerobic alkane oxidation.</title>
        <authorList>
            <person name="Callaghan A.V."/>
            <person name="Morris B.E."/>
            <person name="Pereira I.A."/>
            <person name="McInerney M.J."/>
            <person name="Austin R.N."/>
            <person name="Groves J.T."/>
            <person name="Kukor J.J."/>
            <person name="Suflita J.M."/>
            <person name="Young L.Y."/>
            <person name="Zylstra G.J."/>
            <person name="Wawrik B."/>
        </authorList>
    </citation>
    <scope>NUCLEOTIDE SEQUENCE [LARGE SCALE GENOMIC DNA]</scope>
    <source>
        <strain evidence="2 3">AK-01</strain>
    </source>
</reference>
<dbReference type="InterPro" id="IPR058292">
    <property type="entry name" value="DUF7986"/>
</dbReference>
<name>B8FIM8_DESAL</name>
<protein>
    <submittedName>
        <fullName evidence="2">Uncharacterized protein</fullName>
    </submittedName>
</protein>
<proteinExistence type="predicted"/>